<protein>
    <submittedName>
        <fullName evidence="2">DUF2865 domain-containing protein</fullName>
    </submittedName>
</protein>
<reference evidence="2 3" key="2">
    <citation type="submission" date="2019-09" db="EMBL/GenBank/DDBJ databases">
        <authorList>
            <person name="Jin C."/>
        </authorList>
    </citation>
    <scope>NUCLEOTIDE SEQUENCE [LARGE SCALE GENOMIC DNA]</scope>
    <source>
        <strain evidence="2 3">BN140002</strain>
    </source>
</reference>
<dbReference type="EMBL" id="VUOA01000019">
    <property type="protein sequence ID" value="KAA2237455.1"/>
    <property type="molecule type" value="Genomic_DNA"/>
</dbReference>
<evidence type="ECO:0000313" key="3">
    <source>
        <dbReference type="Proteomes" id="UP000323142"/>
    </source>
</evidence>
<dbReference type="InterPro" id="IPR021293">
    <property type="entry name" value="DUF2865"/>
</dbReference>
<gene>
    <name evidence="2" type="ORF">F0L46_10700</name>
</gene>
<sequence>MALPAPPREGRRGPDRVGTWATAGRSRSIMATPRSLRLALAFAALVATAGGALAQTAMCRQYRAELASLPAGGGPSPEAGRLAQQQLAELRQMVGYYRSLQCEQASLFGPAPECAAIGQRVRAMEANYATLSRQAQGDVGTEQRRRRLNAAIDRFCNPDRVAAEPDRVARLIEDEPKASRRSGGGRMVCVRSCDGFFFPLQNLPDGRADADTMCQALCPGSEAAAYSMPVDGDISQAVSMRGKAYGQLANALKYTTGVDRSCSCRKPGQGWADALARAEKMLARNRDDIIVTAAKAEELSRPKLLRPKVAHAKREPAPGPKEAFTVATTGSVTPAAATPETAAAARDGETAPTAGRESSGIGEVPQETRVVRQGEGQTRVEAAPTGARKVRVIAPDVVAVPRTE</sequence>
<dbReference type="OrthoDB" id="7850882at2"/>
<name>A0A5B2VF26_9HYPH</name>
<feature type="compositionally biased region" description="Low complexity" evidence="1">
    <location>
        <begin position="333"/>
        <end position="345"/>
    </location>
</feature>
<feature type="region of interest" description="Disordered" evidence="1">
    <location>
        <begin position="1"/>
        <end position="20"/>
    </location>
</feature>
<accession>A0A5B2VF26</accession>
<proteinExistence type="predicted"/>
<evidence type="ECO:0000313" key="2">
    <source>
        <dbReference type="EMBL" id="KAA2237455.1"/>
    </source>
</evidence>
<keyword evidence="3" id="KW-1185">Reference proteome</keyword>
<organism evidence="2 3">
    <name type="scientific">Salinarimonas soli</name>
    <dbReference type="NCBI Taxonomy" id="1638099"/>
    <lineage>
        <taxon>Bacteria</taxon>
        <taxon>Pseudomonadati</taxon>
        <taxon>Pseudomonadota</taxon>
        <taxon>Alphaproteobacteria</taxon>
        <taxon>Hyphomicrobiales</taxon>
        <taxon>Salinarimonadaceae</taxon>
        <taxon>Salinarimonas</taxon>
    </lineage>
</organism>
<dbReference type="AlphaFoldDB" id="A0A5B2VF26"/>
<evidence type="ECO:0000256" key="1">
    <source>
        <dbReference type="SAM" id="MobiDB-lite"/>
    </source>
</evidence>
<comment type="caution">
    <text evidence="2">The sequence shown here is derived from an EMBL/GenBank/DDBJ whole genome shotgun (WGS) entry which is preliminary data.</text>
</comment>
<dbReference type="Pfam" id="PF11064">
    <property type="entry name" value="DUF2865"/>
    <property type="match status" value="1"/>
</dbReference>
<feature type="region of interest" description="Disordered" evidence="1">
    <location>
        <begin position="329"/>
        <end position="387"/>
    </location>
</feature>
<dbReference type="Proteomes" id="UP000323142">
    <property type="component" value="Unassembled WGS sequence"/>
</dbReference>
<feature type="region of interest" description="Disordered" evidence="1">
    <location>
        <begin position="305"/>
        <end position="324"/>
    </location>
</feature>
<reference evidence="2 3" key="1">
    <citation type="submission" date="2019-09" db="EMBL/GenBank/DDBJ databases">
        <title>Salinarimonas rosea gen. nov., sp. nov., a new member of the a-2 subgroup of the Proteobacteria.</title>
        <authorList>
            <person name="Liu J."/>
        </authorList>
    </citation>
    <scope>NUCLEOTIDE SEQUENCE [LARGE SCALE GENOMIC DNA]</scope>
    <source>
        <strain evidence="2 3">BN140002</strain>
    </source>
</reference>